<protein>
    <submittedName>
        <fullName evidence="1">Uncharacterized protein</fullName>
    </submittedName>
</protein>
<organism evidence="1">
    <name type="scientific">Candidatus Aciduliprofundum boonei</name>
    <dbReference type="NCBI Taxonomy" id="379547"/>
    <lineage>
        <taxon>Archaea</taxon>
        <taxon>Methanobacteriati</taxon>
        <taxon>Thermoplasmatota</taxon>
        <taxon>DHVE2 group</taxon>
        <taxon>Candidatus Aciduliprofundum</taxon>
    </lineage>
</organism>
<evidence type="ECO:0000313" key="1">
    <source>
        <dbReference type="EMBL" id="HHE75549.1"/>
    </source>
</evidence>
<dbReference type="EMBL" id="DRTM01000021">
    <property type="protein sequence ID" value="HHE75549.1"/>
    <property type="molecule type" value="Genomic_DNA"/>
</dbReference>
<accession>A0A7J3T8I0</accession>
<comment type="caution">
    <text evidence="1">The sequence shown here is derived from an EMBL/GenBank/DDBJ whole genome shotgun (WGS) entry which is preliminary data.</text>
</comment>
<gene>
    <name evidence="1" type="ORF">ENL31_00280</name>
</gene>
<reference evidence="1" key="1">
    <citation type="journal article" date="2020" name="mSystems">
        <title>Genome- and Community-Level Interaction Insights into Carbon Utilization and Element Cycling Functions of Hydrothermarchaeota in Hydrothermal Sediment.</title>
        <authorList>
            <person name="Zhou Z."/>
            <person name="Liu Y."/>
            <person name="Xu W."/>
            <person name="Pan J."/>
            <person name="Luo Z.H."/>
            <person name="Li M."/>
        </authorList>
    </citation>
    <scope>NUCLEOTIDE SEQUENCE [LARGE SCALE GENOMIC DNA]</scope>
    <source>
        <strain evidence="1">HyVt-85</strain>
    </source>
</reference>
<dbReference type="Proteomes" id="UP000886130">
    <property type="component" value="Unassembled WGS sequence"/>
</dbReference>
<proteinExistence type="predicted"/>
<dbReference type="AlphaFoldDB" id="A0A7J3T8I0"/>
<sequence>MIGITEAISTGFINKNRSEMTWVAYIGRDSSVAKMGAIGTKTNGVHIVGVFFFKASGSQVVQLLNLLKKNLTGVQFAGYAAITPEVANLPIDIPLNSPLSYCAVLNDMVGESLSLFFLNALQSSSKIL</sequence>
<name>A0A7J3T8I0_9ARCH</name>